<sequence>MKHPVRILNVATERRPCLEASDLKLRFDPELQELIRNDTSCALIICNIDNTRCHHRAVIGITVTLFSFVDKIAQWMEREFTNRKVCGSNPTSASRIPLSRPGQPGSIPALRVA</sequence>
<gene>
    <name evidence="2" type="ORF">T265_06398</name>
</gene>
<dbReference type="OrthoDB" id="424465at2759"/>
<name>A0A074ZGL7_OPIVI</name>
<dbReference type="Proteomes" id="UP000054324">
    <property type="component" value="Unassembled WGS sequence"/>
</dbReference>
<evidence type="ECO:0000256" key="1">
    <source>
        <dbReference type="SAM" id="MobiDB-lite"/>
    </source>
</evidence>
<dbReference type="KEGG" id="ovi:T265_06398"/>
<feature type="region of interest" description="Disordered" evidence="1">
    <location>
        <begin position="86"/>
        <end position="113"/>
    </location>
</feature>
<accession>A0A074ZGL7</accession>
<proteinExistence type="predicted"/>
<organism evidence="2 3">
    <name type="scientific">Opisthorchis viverrini</name>
    <name type="common">Southeast Asian liver fluke</name>
    <dbReference type="NCBI Taxonomy" id="6198"/>
    <lineage>
        <taxon>Eukaryota</taxon>
        <taxon>Metazoa</taxon>
        <taxon>Spiralia</taxon>
        <taxon>Lophotrochozoa</taxon>
        <taxon>Platyhelminthes</taxon>
        <taxon>Trematoda</taxon>
        <taxon>Digenea</taxon>
        <taxon>Opisthorchiida</taxon>
        <taxon>Opisthorchiata</taxon>
        <taxon>Opisthorchiidae</taxon>
        <taxon>Opisthorchis</taxon>
    </lineage>
</organism>
<evidence type="ECO:0000313" key="2">
    <source>
        <dbReference type="EMBL" id="KER26353.1"/>
    </source>
</evidence>
<protein>
    <submittedName>
        <fullName evidence="2">Uncharacterized protein</fullName>
    </submittedName>
</protein>
<dbReference type="GeneID" id="20320577"/>
<dbReference type="RefSeq" id="XP_009169910.1">
    <property type="nucleotide sequence ID" value="XM_009171646.1"/>
</dbReference>
<dbReference type="CTD" id="20320577"/>
<evidence type="ECO:0000313" key="3">
    <source>
        <dbReference type="Proteomes" id="UP000054324"/>
    </source>
</evidence>
<keyword evidence="3" id="KW-1185">Reference proteome</keyword>
<reference evidence="2 3" key="1">
    <citation type="submission" date="2013-11" db="EMBL/GenBank/DDBJ databases">
        <title>Opisthorchis viverrini - life in the bile duct.</title>
        <authorList>
            <person name="Young N.D."/>
            <person name="Nagarajan N."/>
            <person name="Lin S.J."/>
            <person name="Korhonen P.K."/>
            <person name="Jex A.R."/>
            <person name="Hall R.S."/>
            <person name="Safavi-Hemami H."/>
            <person name="Kaewkong W."/>
            <person name="Bertrand D."/>
            <person name="Gao S."/>
            <person name="Seet Q."/>
            <person name="Wongkham S."/>
            <person name="Teh B.T."/>
            <person name="Wongkham C."/>
            <person name="Intapan P.M."/>
            <person name="Maleewong W."/>
            <person name="Yang X."/>
            <person name="Hu M."/>
            <person name="Wang Z."/>
            <person name="Hofmann A."/>
            <person name="Sternberg P.W."/>
            <person name="Tan P."/>
            <person name="Wang J."/>
            <person name="Gasser R.B."/>
        </authorList>
    </citation>
    <scope>NUCLEOTIDE SEQUENCE [LARGE SCALE GENOMIC DNA]</scope>
</reference>
<dbReference type="AlphaFoldDB" id="A0A074ZGL7"/>
<dbReference type="EMBL" id="KL596750">
    <property type="protein sequence ID" value="KER26353.1"/>
    <property type="molecule type" value="Genomic_DNA"/>
</dbReference>